<dbReference type="EMBL" id="UINC01071349">
    <property type="protein sequence ID" value="SVC06181.1"/>
    <property type="molecule type" value="Genomic_DNA"/>
</dbReference>
<dbReference type="AlphaFoldDB" id="A0A382J5Q2"/>
<name>A0A382J5Q2_9ZZZZ</name>
<protein>
    <recommendedName>
        <fullName evidence="2">Helix-turn-helix type 11 domain-containing protein</fullName>
    </recommendedName>
</protein>
<dbReference type="Gene3D" id="1.10.10.60">
    <property type="entry name" value="Homeodomain-like"/>
    <property type="match status" value="1"/>
</dbReference>
<accession>A0A382J5Q2</accession>
<gene>
    <name evidence="1" type="ORF">METZ01_LOCUS259035</name>
</gene>
<evidence type="ECO:0008006" key="2">
    <source>
        <dbReference type="Google" id="ProtNLM"/>
    </source>
</evidence>
<reference evidence="1" key="1">
    <citation type="submission" date="2018-05" db="EMBL/GenBank/DDBJ databases">
        <authorList>
            <person name="Lanie J.A."/>
            <person name="Ng W.-L."/>
            <person name="Kazmierczak K.M."/>
            <person name="Andrzejewski T.M."/>
            <person name="Davidsen T.M."/>
            <person name="Wayne K.J."/>
            <person name="Tettelin H."/>
            <person name="Glass J.I."/>
            <person name="Rusch D."/>
            <person name="Podicherti R."/>
            <person name="Tsui H.-C.T."/>
            <person name="Winkler M.E."/>
        </authorList>
    </citation>
    <scope>NUCLEOTIDE SEQUENCE</scope>
</reference>
<proteinExistence type="predicted"/>
<organism evidence="1">
    <name type="scientific">marine metagenome</name>
    <dbReference type="NCBI Taxonomy" id="408172"/>
    <lineage>
        <taxon>unclassified sequences</taxon>
        <taxon>metagenomes</taxon>
        <taxon>ecological metagenomes</taxon>
    </lineage>
</organism>
<evidence type="ECO:0000313" key="1">
    <source>
        <dbReference type="EMBL" id="SVC06181.1"/>
    </source>
</evidence>
<sequence>MVILNKTLKQVRSDTLPENTRYKDVGCDLSPSCLKCHLPLCKYDDPGWVKREKRISRDKKIYDLKMKGMLLEDLSKQFNVSNRTVHRIIKRKGYATGKSKNGENPILALYELPKIVFYNNRGRGEPIKKNVPN</sequence>